<gene>
    <name evidence="4" type="ORF">H4R34_004597</name>
</gene>
<evidence type="ECO:0000313" key="4">
    <source>
        <dbReference type="EMBL" id="KAJ1974763.1"/>
    </source>
</evidence>
<dbReference type="OrthoDB" id="19928at2759"/>
<proteinExistence type="inferred from homology"/>
<dbReference type="SUPFAM" id="SSF160696">
    <property type="entry name" value="BTG domain-like"/>
    <property type="match status" value="1"/>
</dbReference>
<dbReference type="GO" id="GO:0005634">
    <property type="term" value="C:nucleus"/>
    <property type="evidence" value="ECO:0007669"/>
    <property type="project" value="TreeGrafter"/>
</dbReference>
<evidence type="ECO:0000256" key="1">
    <source>
        <dbReference type="ARBA" id="ARBA00007989"/>
    </source>
</evidence>
<evidence type="ECO:0000256" key="2">
    <source>
        <dbReference type="SAM" id="MobiDB-lite"/>
    </source>
</evidence>
<dbReference type="PRINTS" id="PR00310">
    <property type="entry name" value="ANTIPRLFBTG1"/>
</dbReference>
<comment type="similarity">
    <text evidence="1">Belongs to the BTG family.</text>
</comment>
<dbReference type="InterPro" id="IPR033332">
    <property type="entry name" value="BTG"/>
</dbReference>
<feature type="compositionally biased region" description="Pro residues" evidence="2">
    <location>
        <begin position="224"/>
        <end position="237"/>
    </location>
</feature>
<dbReference type="PANTHER" id="PTHR22978">
    <property type="entry name" value="B-CELL TRANSLOCATION GENE"/>
    <property type="match status" value="1"/>
</dbReference>
<evidence type="ECO:0000313" key="5">
    <source>
        <dbReference type="Proteomes" id="UP001151582"/>
    </source>
</evidence>
<keyword evidence="5" id="KW-1185">Reference proteome</keyword>
<comment type="caution">
    <text evidence="4">The sequence shown here is derived from an EMBL/GenBank/DDBJ whole genome shotgun (WGS) entry which is preliminary data.</text>
</comment>
<dbReference type="InterPro" id="IPR036054">
    <property type="entry name" value="BTG-like_sf"/>
</dbReference>
<dbReference type="EMBL" id="JANBQB010000610">
    <property type="protein sequence ID" value="KAJ1974763.1"/>
    <property type="molecule type" value="Genomic_DNA"/>
</dbReference>
<dbReference type="InterPro" id="IPR002087">
    <property type="entry name" value="Anti_prolifrtn"/>
</dbReference>
<protein>
    <recommendedName>
        <fullName evidence="3">Anti-proliferative protein domain-containing protein</fullName>
    </recommendedName>
</protein>
<dbReference type="GO" id="GO:0005737">
    <property type="term" value="C:cytoplasm"/>
    <property type="evidence" value="ECO:0007669"/>
    <property type="project" value="TreeGrafter"/>
</dbReference>
<dbReference type="Pfam" id="PF07742">
    <property type="entry name" value="BTG"/>
    <property type="match status" value="1"/>
</dbReference>
<dbReference type="SMART" id="SM00099">
    <property type="entry name" value="btg1"/>
    <property type="match status" value="1"/>
</dbReference>
<reference evidence="4" key="1">
    <citation type="submission" date="2022-07" db="EMBL/GenBank/DDBJ databases">
        <title>Phylogenomic reconstructions and comparative analyses of Kickxellomycotina fungi.</title>
        <authorList>
            <person name="Reynolds N.K."/>
            <person name="Stajich J.E."/>
            <person name="Barry K."/>
            <person name="Grigoriev I.V."/>
            <person name="Crous P."/>
            <person name="Smith M.E."/>
        </authorList>
    </citation>
    <scope>NUCLEOTIDE SEQUENCE</scope>
    <source>
        <strain evidence="4">RSA 567</strain>
    </source>
</reference>
<dbReference type="PANTHER" id="PTHR22978:SF22">
    <property type="entry name" value="BTG FAMILY PROTEIN"/>
    <property type="match status" value="1"/>
</dbReference>
<feature type="compositionally biased region" description="Low complexity" evidence="2">
    <location>
        <begin position="214"/>
        <end position="223"/>
    </location>
</feature>
<dbReference type="Gene3D" id="3.90.640.90">
    <property type="entry name" value="Anti-proliferative protein, N-terminal domain"/>
    <property type="match status" value="1"/>
</dbReference>
<evidence type="ECO:0000259" key="3">
    <source>
        <dbReference type="SMART" id="SM00099"/>
    </source>
</evidence>
<sequence>MLTEISHAVEFLSRLIPDSARVPPEQRDNWKDALTRLLSQRFQSHWNPECPLAGNAYRAVTTFAGKLDPMLVQAAGEAGLPQSVLTANVPRDLVLWIDPYSVSYRIRDNSSVFALYEDKSRCRAFGLRSDFSISTASTPVMIRAPHDDRNASSSPLALHSHQHGNGGRHQFVTPRSHAGSLSFARHTPSPPSAGVGAPLAADGSNIGGYAGTMSSSSSNSSSPRTPPTMPQQAPPPGLGKGATAYFPLYNNNPYATPTQDGSMPHYMYPQPPPASHMYC</sequence>
<dbReference type="Proteomes" id="UP001151582">
    <property type="component" value="Unassembled WGS sequence"/>
</dbReference>
<accession>A0A9W8AY01</accession>
<organism evidence="4 5">
    <name type="scientific">Dimargaris verticillata</name>
    <dbReference type="NCBI Taxonomy" id="2761393"/>
    <lineage>
        <taxon>Eukaryota</taxon>
        <taxon>Fungi</taxon>
        <taxon>Fungi incertae sedis</taxon>
        <taxon>Zoopagomycota</taxon>
        <taxon>Kickxellomycotina</taxon>
        <taxon>Dimargaritomycetes</taxon>
        <taxon>Dimargaritales</taxon>
        <taxon>Dimargaritaceae</taxon>
        <taxon>Dimargaris</taxon>
    </lineage>
</organism>
<name>A0A9W8AY01_9FUNG</name>
<feature type="region of interest" description="Disordered" evidence="2">
    <location>
        <begin position="144"/>
        <end position="244"/>
    </location>
</feature>
<feature type="domain" description="Anti-proliferative protein" evidence="3">
    <location>
        <begin position="1"/>
        <end position="109"/>
    </location>
</feature>
<dbReference type="AlphaFoldDB" id="A0A9W8AY01"/>